<sequence length="301" mass="33970">MDNLEQSCLAAGTRVMSIQFLQRALTLLSSFLSNLAATPPPPSPRRVQKHNLPVADKWLDEYMDKSSELWDVCQLLLKSGVSALESSSSSTLNYPLWARAISRCRREAAVLEAQNRRLLQEAGMRQLLQLRYDECSATFANGFFGFRGVLREMHNVNSLLLTVLLSGLVYHRPGEGFFSSRPHRSSHEDEQPRMLPWILASAARLEQSMEMEMNRTGSGGRATIMVEEYRRVKAGMEEIRGCLEEGGKAAEDDGGRMRERVEDLRGCLGVLRDGADGMVWQIDDLFDEITEERKKIFHLCG</sequence>
<name>A0A059B372_EUCGR</name>
<evidence type="ECO:0000313" key="1">
    <source>
        <dbReference type="EMBL" id="KCW60115.1"/>
    </source>
</evidence>
<dbReference type="AlphaFoldDB" id="A0A059B372"/>
<protein>
    <submittedName>
        <fullName evidence="1">Uncharacterized protein</fullName>
    </submittedName>
</protein>
<dbReference type="STRING" id="71139.A0A059B372"/>
<organism evidence="1">
    <name type="scientific">Eucalyptus grandis</name>
    <name type="common">Flooded gum</name>
    <dbReference type="NCBI Taxonomy" id="71139"/>
    <lineage>
        <taxon>Eukaryota</taxon>
        <taxon>Viridiplantae</taxon>
        <taxon>Streptophyta</taxon>
        <taxon>Embryophyta</taxon>
        <taxon>Tracheophyta</taxon>
        <taxon>Spermatophyta</taxon>
        <taxon>Magnoliopsida</taxon>
        <taxon>eudicotyledons</taxon>
        <taxon>Gunneridae</taxon>
        <taxon>Pentapetalae</taxon>
        <taxon>rosids</taxon>
        <taxon>malvids</taxon>
        <taxon>Myrtales</taxon>
        <taxon>Myrtaceae</taxon>
        <taxon>Myrtoideae</taxon>
        <taxon>Eucalypteae</taxon>
        <taxon>Eucalyptus</taxon>
    </lineage>
</organism>
<dbReference type="EMBL" id="KK198760">
    <property type="protein sequence ID" value="KCW60115.1"/>
    <property type="molecule type" value="Genomic_DNA"/>
</dbReference>
<dbReference type="InParanoid" id="A0A059B372"/>
<dbReference type="PANTHER" id="PTHR31509">
    <property type="entry name" value="BPS1-LIKE PROTEIN"/>
    <property type="match status" value="1"/>
</dbReference>
<accession>A0A059B372</accession>
<gene>
    <name evidence="1" type="ORF">EUGRSUZ_H02848</name>
</gene>
<dbReference type="Gramene" id="KCW60115">
    <property type="protein sequence ID" value="KCW60115"/>
    <property type="gene ID" value="EUGRSUZ_H02848"/>
</dbReference>
<reference evidence="1" key="1">
    <citation type="submission" date="2013-07" db="EMBL/GenBank/DDBJ databases">
        <title>The genome of Eucalyptus grandis.</title>
        <authorList>
            <person name="Schmutz J."/>
            <person name="Hayes R."/>
            <person name="Myburg A."/>
            <person name="Tuskan G."/>
            <person name="Grattapaglia D."/>
            <person name="Rokhsar D.S."/>
        </authorList>
    </citation>
    <scope>NUCLEOTIDE SEQUENCE</scope>
    <source>
        <tissue evidence="1">Leaf extractions</tissue>
    </source>
</reference>
<proteinExistence type="predicted"/>